<evidence type="ECO:0000313" key="2">
    <source>
        <dbReference type="EMBL" id="MDT0329802.1"/>
    </source>
</evidence>
<accession>A0ABU2MB74</accession>
<comment type="caution">
    <text evidence="2">The sequence shown here is derived from an EMBL/GenBank/DDBJ whole genome shotgun (WGS) entry which is preliminary data.</text>
</comment>
<dbReference type="Proteomes" id="UP001183390">
    <property type="component" value="Unassembled WGS sequence"/>
</dbReference>
<gene>
    <name evidence="2" type="ORF">RM479_15415</name>
</gene>
<organism evidence="2 3">
    <name type="scientific">Nocardiopsis lambiniae</name>
    <dbReference type="NCBI Taxonomy" id="3075539"/>
    <lineage>
        <taxon>Bacteria</taxon>
        <taxon>Bacillati</taxon>
        <taxon>Actinomycetota</taxon>
        <taxon>Actinomycetes</taxon>
        <taxon>Streptosporangiales</taxon>
        <taxon>Nocardiopsidaceae</taxon>
        <taxon>Nocardiopsis</taxon>
    </lineage>
</organism>
<name>A0ABU2MB74_9ACTN</name>
<evidence type="ECO:0000313" key="3">
    <source>
        <dbReference type="Proteomes" id="UP001183390"/>
    </source>
</evidence>
<protein>
    <recommendedName>
        <fullName evidence="4">Integrase</fullName>
    </recommendedName>
</protein>
<dbReference type="Gene3D" id="3.60.40.10">
    <property type="entry name" value="PPM-type phosphatase domain"/>
    <property type="match status" value="1"/>
</dbReference>
<sequence length="306" mass="31429">MPFLIATEPGRVDRPNEDFAAVTARCAVVLDGVSGPLDGDGGCSHGVAWYVRRLGALLLAGADTGRPLRSALAEAITATTALHAGTCDTAHRDTPSATVAAVRMTGEGLEYLVLSDSVLLVADPRPVARAGKALRADGRHGAPHPAGRPTGDGRPAGRPTVADAPNVGDPVAVDGVGLVADTRLDALRADLLRRGEPAGAIRALRGVPGGFWTAGSDPRAADEALTGTAAAGPFALMTDGATRAVEVFGDLDWGQAFSLVSDKGPRALIERVRALEAADPEGGSHPRGKVRDDATVVFWEPEALVR</sequence>
<dbReference type="SUPFAM" id="SSF81606">
    <property type="entry name" value="PP2C-like"/>
    <property type="match status" value="1"/>
</dbReference>
<keyword evidence="3" id="KW-1185">Reference proteome</keyword>
<feature type="region of interest" description="Disordered" evidence="1">
    <location>
        <begin position="133"/>
        <end position="168"/>
    </location>
</feature>
<dbReference type="RefSeq" id="WP_311512413.1">
    <property type="nucleotide sequence ID" value="NZ_JAVREP010000009.1"/>
</dbReference>
<evidence type="ECO:0000256" key="1">
    <source>
        <dbReference type="SAM" id="MobiDB-lite"/>
    </source>
</evidence>
<dbReference type="EMBL" id="JAVREP010000009">
    <property type="protein sequence ID" value="MDT0329802.1"/>
    <property type="molecule type" value="Genomic_DNA"/>
</dbReference>
<dbReference type="InterPro" id="IPR036457">
    <property type="entry name" value="PPM-type-like_dom_sf"/>
</dbReference>
<reference evidence="3" key="1">
    <citation type="submission" date="2023-07" db="EMBL/GenBank/DDBJ databases">
        <title>30 novel species of actinomycetes from the DSMZ collection.</title>
        <authorList>
            <person name="Nouioui I."/>
        </authorList>
    </citation>
    <scope>NUCLEOTIDE SEQUENCE [LARGE SCALE GENOMIC DNA]</scope>
    <source>
        <strain evidence="3">DSM 44743</strain>
    </source>
</reference>
<evidence type="ECO:0008006" key="4">
    <source>
        <dbReference type="Google" id="ProtNLM"/>
    </source>
</evidence>
<proteinExistence type="predicted"/>